<evidence type="ECO:0000256" key="8">
    <source>
        <dbReference type="RuleBase" id="RU000461"/>
    </source>
</evidence>
<gene>
    <name evidence="9" type="ORF">EPI10_026556</name>
</gene>
<dbReference type="PROSITE" id="PS00086">
    <property type="entry name" value="CYTOCHROME_P450"/>
    <property type="match status" value="1"/>
</dbReference>
<dbReference type="GO" id="GO:0020037">
    <property type="term" value="F:heme binding"/>
    <property type="evidence" value="ECO:0007669"/>
    <property type="project" value="InterPro"/>
</dbReference>
<dbReference type="InterPro" id="IPR001128">
    <property type="entry name" value="Cyt_P450"/>
</dbReference>
<dbReference type="AlphaFoldDB" id="A0A5B6UUP1"/>
<keyword evidence="4 7" id="KW-0479">Metal-binding</keyword>
<protein>
    <submittedName>
        <fullName evidence="9">Cytochrome P450</fullName>
    </submittedName>
</protein>
<evidence type="ECO:0000256" key="7">
    <source>
        <dbReference type="PIRSR" id="PIRSR602403-1"/>
    </source>
</evidence>
<evidence type="ECO:0000256" key="1">
    <source>
        <dbReference type="ARBA" id="ARBA00004167"/>
    </source>
</evidence>
<dbReference type="Pfam" id="PF00067">
    <property type="entry name" value="p450"/>
    <property type="match status" value="1"/>
</dbReference>
<comment type="cofactor">
    <cofactor evidence="7">
        <name>heme</name>
        <dbReference type="ChEBI" id="CHEBI:30413"/>
    </cofactor>
</comment>
<dbReference type="PANTHER" id="PTHR24286">
    <property type="entry name" value="CYTOCHROME P450 26"/>
    <property type="match status" value="1"/>
</dbReference>
<keyword evidence="3" id="KW-0812">Transmembrane</keyword>
<evidence type="ECO:0000313" key="10">
    <source>
        <dbReference type="Proteomes" id="UP000325315"/>
    </source>
</evidence>
<comment type="similarity">
    <text evidence="2 8">Belongs to the cytochrome P450 family.</text>
</comment>
<dbReference type="GO" id="GO:0004497">
    <property type="term" value="F:monooxygenase activity"/>
    <property type="evidence" value="ECO:0007669"/>
    <property type="project" value="UniProtKB-KW"/>
</dbReference>
<dbReference type="PRINTS" id="PR00465">
    <property type="entry name" value="EP450IV"/>
</dbReference>
<dbReference type="GO" id="GO:0010268">
    <property type="term" value="P:brassinosteroid homeostasis"/>
    <property type="evidence" value="ECO:0007669"/>
    <property type="project" value="TreeGrafter"/>
</dbReference>
<evidence type="ECO:0000256" key="4">
    <source>
        <dbReference type="ARBA" id="ARBA00022723"/>
    </source>
</evidence>
<dbReference type="GO" id="GO:0016705">
    <property type="term" value="F:oxidoreductase activity, acting on paired donors, with incorporation or reduction of molecular oxygen"/>
    <property type="evidence" value="ECO:0007669"/>
    <property type="project" value="InterPro"/>
</dbReference>
<keyword evidence="6 7" id="KW-0408">Iron</keyword>
<dbReference type="Gene3D" id="1.10.630.10">
    <property type="entry name" value="Cytochrome P450"/>
    <property type="match status" value="1"/>
</dbReference>
<dbReference type="EMBL" id="SMMG02000009">
    <property type="protein sequence ID" value="KAA3459832.1"/>
    <property type="molecule type" value="Genomic_DNA"/>
</dbReference>
<dbReference type="PANTHER" id="PTHR24286:SF236">
    <property type="entry name" value="P450, PUTATIVE-RELATED"/>
    <property type="match status" value="1"/>
</dbReference>
<keyword evidence="8" id="KW-0503">Monooxygenase</keyword>
<comment type="caution">
    <text evidence="9">The sequence shown here is derived from an EMBL/GenBank/DDBJ whole genome shotgun (WGS) entry which is preliminary data.</text>
</comment>
<dbReference type="OrthoDB" id="2789670at2759"/>
<keyword evidence="5" id="KW-0472">Membrane</keyword>
<evidence type="ECO:0000313" key="9">
    <source>
        <dbReference type="EMBL" id="KAA3459832.1"/>
    </source>
</evidence>
<sequence>MSTISFSNKKGNWCKAGTWTNLMISLARIISGHGFLHKYLRNLILNLFGSESLKTKHVSQIEELVSKHLQLWSCQQPSVELKQAISTMIYDFTVRKLFSFLGWFNFFSSKHSGNRLLEMFTGSSVSSKQPSGPNYKIPADWIILACTPAVHLNPTKYEDPLIVNPWRWKQGRELNAGSKFFMGFGSGVRLCAGAEFVKLQISIFLHPLVTNYR</sequence>
<dbReference type="SUPFAM" id="SSF48264">
    <property type="entry name" value="Cytochrome P450"/>
    <property type="match status" value="1"/>
</dbReference>
<evidence type="ECO:0000256" key="6">
    <source>
        <dbReference type="ARBA" id="ARBA00023004"/>
    </source>
</evidence>
<dbReference type="GO" id="GO:0016132">
    <property type="term" value="P:brassinosteroid biosynthetic process"/>
    <property type="evidence" value="ECO:0007669"/>
    <property type="project" value="TreeGrafter"/>
</dbReference>
<dbReference type="InterPro" id="IPR036396">
    <property type="entry name" value="Cyt_P450_sf"/>
</dbReference>
<name>A0A5B6UUP1_9ROSI</name>
<dbReference type="InterPro" id="IPR002403">
    <property type="entry name" value="Cyt_P450_E_grp-IV"/>
</dbReference>
<accession>A0A5B6UUP1</accession>
<dbReference type="InterPro" id="IPR017972">
    <property type="entry name" value="Cyt_P450_CS"/>
</dbReference>
<keyword evidence="5" id="KW-1133">Transmembrane helix</keyword>
<evidence type="ECO:0000256" key="2">
    <source>
        <dbReference type="ARBA" id="ARBA00010617"/>
    </source>
</evidence>
<feature type="binding site" description="axial binding residue" evidence="7">
    <location>
        <position position="191"/>
    </location>
    <ligand>
        <name>heme</name>
        <dbReference type="ChEBI" id="CHEBI:30413"/>
    </ligand>
    <ligandPart>
        <name>Fe</name>
        <dbReference type="ChEBI" id="CHEBI:18248"/>
    </ligandPart>
</feature>
<evidence type="ECO:0000256" key="5">
    <source>
        <dbReference type="ARBA" id="ARBA00022989"/>
    </source>
</evidence>
<dbReference type="GO" id="GO:0016020">
    <property type="term" value="C:membrane"/>
    <property type="evidence" value="ECO:0007669"/>
    <property type="project" value="UniProtKB-SubCell"/>
</dbReference>
<evidence type="ECO:0000256" key="3">
    <source>
        <dbReference type="ARBA" id="ARBA00022692"/>
    </source>
</evidence>
<keyword evidence="7 8" id="KW-0349">Heme</keyword>
<keyword evidence="8" id="KW-0560">Oxidoreductase</keyword>
<comment type="subcellular location">
    <subcellularLocation>
        <location evidence="1">Membrane</location>
        <topology evidence="1">Single-pass membrane protein</topology>
    </subcellularLocation>
</comment>
<reference evidence="10" key="1">
    <citation type="journal article" date="2019" name="Plant Biotechnol. J.">
        <title>Genome sequencing of the Australian wild diploid species Gossypium australe highlights disease resistance and delayed gland morphogenesis.</title>
        <authorList>
            <person name="Cai Y."/>
            <person name="Cai X."/>
            <person name="Wang Q."/>
            <person name="Wang P."/>
            <person name="Zhang Y."/>
            <person name="Cai C."/>
            <person name="Xu Y."/>
            <person name="Wang K."/>
            <person name="Zhou Z."/>
            <person name="Wang C."/>
            <person name="Geng S."/>
            <person name="Li B."/>
            <person name="Dong Q."/>
            <person name="Hou Y."/>
            <person name="Wang H."/>
            <person name="Ai P."/>
            <person name="Liu Z."/>
            <person name="Yi F."/>
            <person name="Sun M."/>
            <person name="An G."/>
            <person name="Cheng J."/>
            <person name="Zhang Y."/>
            <person name="Shi Q."/>
            <person name="Xie Y."/>
            <person name="Shi X."/>
            <person name="Chang Y."/>
            <person name="Huang F."/>
            <person name="Chen Y."/>
            <person name="Hong S."/>
            <person name="Mi L."/>
            <person name="Sun Q."/>
            <person name="Zhang L."/>
            <person name="Zhou B."/>
            <person name="Peng R."/>
            <person name="Zhang X."/>
            <person name="Liu F."/>
        </authorList>
    </citation>
    <scope>NUCLEOTIDE SEQUENCE [LARGE SCALE GENOMIC DNA]</scope>
    <source>
        <strain evidence="10">cv. PA1801</strain>
    </source>
</reference>
<dbReference type="Proteomes" id="UP000325315">
    <property type="component" value="Unassembled WGS sequence"/>
</dbReference>
<keyword evidence="10" id="KW-1185">Reference proteome</keyword>
<dbReference type="GO" id="GO:0005506">
    <property type="term" value="F:iron ion binding"/>
    <property type="evidence" value="ECO:0007669"/>
    <property type="project" value="InterPro"/>
</dbReference>
<organism evidence="9 10">
    <name type="scientific">Gossypium australe</name>
    <dbReference type="NCBI Taxonomy" id="47621"/>
    <lineage>
        <taxon>Eukaryota</taxon>
        <taxon>Viridiplantae</taxon>
        <taxon>Streptophyta</taxon>
        <taxon>Embryophyta</taxon>
        <taxon>Tracheophyta</taxon>
        <taxon>Spermatophyta</taxon>
        <taxon>Magnoliopsida</taxon>
        <taxon>eudicotyledons</taxon>
        <taxon>Gunneridae</taxon>
        <taxon>Pentapetalae</taxon>
        <taxon>rosids</taxon>
        <taxon>malvids</taxon>
        <taxon>Malvales</taxon>
        <taxon>Malvaceae</taxon>
        <taxon>Malvoideae</taxon>
        <taxon>Gossypium</taxon>
    </lineage>
</organism>
<proteinExistence type="inferred from homology"/>
<dbReference type="GO" id="GO:0016125">
    <property type="term" value="P:sterol metabolic process"/>
    <property type="evidence" value="ECO:0007669"/>
    <property type="project" value="TreeGrafter"/>
</dbReference>